<dbReference type="InterPro" id="IPR018511">
    <property type="entry name" value="Hemolysin-typ_Ca-bd_CS"/>
</dbReference>
<proteinExistence type="predicted"/>
<dbReference type="GeneID" id="83880337"/>
<sequence length="407" mass="42606">MSTHTLTGFSVTRPWGISTPVSVVPSTLEIDALGGDSAFSYVIDFEFFEDFPMVIIDDIGDWRTTLNGQSVIMDYTNPAHDSIEVLLGQIVWGSGNVSYALKLFPVTGSQEVQHYFLLGGDPLPDIVDLASYSDFNGLVTSMEPIPSGPFAPNMEIDLFGLASSTFSSEVDDITGTDGADSFHGGDGNDILRGEDGDDVLQGGRGVDTLIGGEGNDTLLGGDTMDDLRDVIYAGNGDDSLDGGYGNDELRGDAGNDTIAGGFGADTVIGGTGHDALTGSAYADQIFGGAGDDFINGGFGHDLLNGGAGADRFFHLGILDHGSDWVQDYNAADGDVLQFGNASATRSQFQVNTTHTATAAGERSGDDDVEEAFVIYRPTGQIMWALVDGDGQASINLQIGGDVFDLLA</sequence>
<protein>
    <submittedName>
        <fullName evidence="3">Hemolysin, chromosomal</fullName>
    </submittedName>
</protein>
<dbReference type="PANTHER" id="PTHR38340:SF1">
    <property type="entry name" value="S-LAYER PROTEIN"/>
    <property type="match status" value="1"/>
</dbReference>
<dbReference type="SUPFAM" id="SSF51120">
    <property type="entry name" value="beta-Roll"/>
    <property type="match status" value="2"/>
</dbReference>
<dbReference type="PRINTS" id="PR00313">
    <property type="entry name" value="CABNDNGRPT"/>
</dbReference>
<evidence type="ECO:0000256" key="1">
    <source>
        <dbReference type="ARBA" id="ARBA00004613"/>
    </source>
</evidence>
<dbReference type="InterPro" id="IPR001343">
    <property type="entry name" value="Hemolysn_Ca-bd"/>
</dbReference>
<dbReference type="Proteomes" id="UP000051870">
    <property type="component" value="Unassembled WGS sequence"/>
</dbReference>
<gene>
    <name evidence="3" type="primary">hlyA_12</name>
    <name evidence="3" type="ORF">PH7735_01278</name>
</gene>
<accession>A0A0P1I529</accession>
<keyword evidence="4" id="KW-1185">Reference proteome</keyword>
<organism evidence="3 4">
    <name type="scientific">Shimia thalassica</name>
    <dbReference type="NCBI Taxonomy" id="1715693"/>
    <lineage>
        <taxon>Bacteria</taxon>
        <taxon>Pseudomonadati</taxon>
        <taxon>Pseudomonadota</taxon>
        <taxon>Alphaproteobacteria</taxon>
        <taxon>Rhodobacterales</taxon>
        <taxon>Roseobacteraceae</taxon>
    </lineage>
</organism>
<reference evidence="4" key="1">
    <citation type="submission" date="2015-09" db="EMBL/GenBank/DDBJ databases">
        <authorList>
            <person name="Rodrigo-Torres Lidia"/>
            <person name="Arahal R.David."/>
        </authorList>
    </citation>
    <scope>NUCLEOTIDE SEQUENCE [LARGE SCALE GENOMIC DNA]</scope>
    <source>
        <strain evidence="4">CECT 7735</strain>
    </source>
</reference>
<dbReference type="EMBL" id="CYTW01000001">
    <property type="protein sequence ID" value="CUJ90660.1"/>
    <property type="molecule type" value="Genomic_DNA"/>
</dbReference>
<name>A0A0P1I529_9RHOB</name>
<dbReference type="PROSITE" id="PS00330">
    <property type="entry name" value="HEMOLYSIN_CALCIUM"/>
    <property type="match status" value="4"/>
</dbReference>
<evidence type="ECO:0000256" key="2">
    <source>
        <dbReference type="ARBA" id="ARBA00022525"/>
    </source>
</evidence>
<dbReference type="Pfam" id="PF00353">
    <property type="entry name" value="HemolysinCabind"/>
    <property type="match status" value="3"/>
</dbReference>
<comment type="subcellular location">
    <subcellularLocation>
        <location evidence="1">Secreted</location>
    </subcellularLocation>
</comment>
<evidence type="ECO:0000313" key="3">
    <source>
        <dbReference type="EMBL" id="CUJ90660.1"/>
    </source>
</evidence>
<dbReference type="GO" id="GO:0005509">
    <property type="term" value="F:calcium ion binding"/>
    <property type="evidence" value="ECO:0007669"/>
    <property type="project" value="InterPro"/>
</dbReference>
<dbReference type="RefSeq" id="WP_058310423.1">
    <property type="nucleotide sequence ID" value="NZ_CYTW01000001.1"/>
</dbReference>
<dbReference type="STRING" id="1715693.PH7735_01278"/>
<keyword evidence="2" id="KW-0964">Secreted</keyword>
<dbReference type="PANTHER" id="PTHR38340">
    <property type="entry name" value="S-LAYER PROTEIN"/>
    <property type="match status" value="1"/>
</dbReference>
<dbReference type="InterPro" id="IPR011049">
    <property type="entry name" value="Serralysin-like_metalloprot_C"/>
</dbReference>
<dbReference type="AlphaFoldDB" id="A0A0P1I529"/>
<dbReference type="InterPro" id="IPR050557">
    <property type="entry name" value="RTX_toxin/Mannuronan_C5-epim"/>
</dbReference>
<evidence type="ECO:0000313" key="4">
    <source>
        <dbReference type="Proteomes" id="UP000051870"/>
    </source>
</evidence>
<dbReference type="Gene3D" id="2.150.10.10">
    <property type="entry name" value="Serralysin-like metalloprotease, C-terminal"/>
    <property type="match status" value="3"/>
</dbReference>
<dbReference type="GO" id="GO:0005576">
    <property type="term" value="C:extracellular region"/>
    <property type="evidence" value="ECO:0007669"/>
    <property type="project" value="UniProtKB-SubCell"/>
</dbReference>